<proteinExistence type="predicted"/>
<organism evidence="2 3">
    <name type="scientific">Candidatus Gallibacteroides avistercoris</name>
    <dbReference type="NCBI Taxonomy" id="2840833"/>
    <lineage>
        <taxon>Bacteria</taxon>
        <taxon>Pseudomonadati</taxon>
        <taxon>Bacteroidota</taxon>
        <taxon>Bacteroidia</taxon>
        <taxon>Bacteroidales</taxon>
        <taxon>Bacteroidaceae</taxon>
        <taxon>Bacteroidaceae incertae sedis</taxon>
        <taxon>Candidatus Gallibacteroides</taxon>
    </lineage>
</organism>
<dbReference type="EMBL" id="DVNA01000155">
    <property type="protein sequence ID" value="HIU55542.1"/>
    <property type="molecule type" value="Genomic_DNA"/>
</dbReference>
<dbReference type="PANTHER" id="PTHR30441">
    <property type="entry name" value="DUF748 DOMAIN-CONTAINING PROTEIN"/>
    <property type="match status" value="1"/>
</dbReference>
<dbReference type="InterPro" id="IPR007844">
    <property type="entry name" value="AsmA"/>
</dbReference>
<feature type="non-terminal residue" evidence="2">
    <location>
        <position position="256"/>
    </location>
</feature>
<gene>
    <name evidence="2" type="ORF">IAB03_07045</name>
</gene>
<dbReference type="GO" id="GO:0090313">
    <property type="term" value="P:regulation of protein targeting to membrane"/>
    <property type="evidence" value="ECO:0007669"/>
    <property type="project" value="TreeGrafter"/>
</dbReference>
<comment type="caution">
    <text evidence="2">The sequence shown here is derived from an EMBL/GenBank/DDBJ whole genome shotgun (WGS) entry which is preliminary data.</text>
</comment>
<accession>A0A9D1M8P8</accession>
<evidence type="ECO:0000313" key="2">
    <source>
        <dbReference type="EMBL" id="HIU55542.1"/>
    </source>
</evidence>
<sequence length="256" mass="28706">MKKVVKVSATIIAIFIVLLLVLPFAFKDKIIGIVKEEANKMLNAKLEFEDLDISFFSHFPKASIALENLSISGIGDFERDTLVSAKEIAVAVDVSSLFNDKGFEISYVGLKNPSINAIKQKDGKVNWDIMKPSDTPEETSEDESPSSFSLKLNNVTIQDGTILFYDDSTAMSFYTDKLNLKLKGDMSAKQSTLECNMQTQDIYFGMGKVPYLKDAEFTMKMDVNADFENQKFTFDENQLQLNAIQLNLDGWIALLE</sequence>
<dbReference type="Pfam" id="PF05170">
    <property type="entry name" value="AsmA"/>
    <property type="match status" value="1"/>
</dbReference>
<evidence type="ECO:0000313" key="3">
    <source>
        <dbReference type="Proteomes" id="UP000824112"/>
    </source>
</evidence>
<protein>
    <submittedName>
        <fullName evidence="2">AsmA family protein</fullName>
    </submittedName>
</protein>
<dbReference type="Proteomes" id="UP000824112">
    <property type="component" value="Unassembled WGS sequence"/>
</dbReference>
<dbReference type="PANTHER" id="PTHR30441:SF8">
    <property type="entry name" value="DUF748 DOMAIN-CONTAINING PROTEIN"/>
    <property type="match status" value="1"/>
</dbReference>
<reference evidence="2" key="1">
    <citation type="submission" date="2020-10" db="EMBL/GenBank/DDBJ databases">
        <authorList>
            <person name="Gilroy R."/>
        </authorList>
    </citation>
    <scope>NUCLEOTIDE SEQUENCE</scope>
    <source>
        <strain evidence="2">CHK158-818</strain>
    </source>
</reference>
<evidence type="ECO:0000259" key="1">
    <source>
        <dbReference type="Pfam" id="PF05170"/>
    </source>
</evidence>
<name>A0A9D1M8P8_9BACT</name>
<dbReference type="InterPro" id="IPR052894">
    <property type="entry name" value="AsmA-related"/>
</dbReference>
<reference evidence="2" key="2">
    <citation type="journal article" date="2021" name="PeerJ">
        <title>Extensive microbial diversity within the chicken gut microbiome revealed by metagenomics and culture.</title>
        <authorList>
            <person name="Gilroy R."/>
            <person name="Ravi A."/>
            <person name="Getino M."/>
            <person name="Pursley I."/>
            <person name="Horton D.L."/>
            <person name="Alikhan N.F."/>
            <person name="Baker D."/>
            <person name="Gharbi K."/>
            <person name="Hall N."/>
            <person name="Watson M."/>
            <person name="Adriaenssens E.M."/>
            <person name="Foster-Nyarko E."/>
            <person name="Jarju S."/>
            <person name="Secka A."/>
            <person name="Antonio M."/>
            <person name="Oren A."/>
            <person name="Chaudhuri R.R."/>
            <person name="La Ragione R."/>
            <person name="Hildebrand F."/>
            <person name="Pallen M.J."/>
        </authorList>
    </citation>
    <scope>NUCLEOTIDE SEQUENCE</scope>
    <source>
        <strain evidence="2">CHK158-818</strain>
    </source>
</reference>
<dbReference type="GO" id="GO:0005886">
    <property type="term" value="C:plasma membrane"/>
    <property type="evidence" value="ECO:0007669"/>
    <property type="project" value="TreeGrafter"/>
</dbReference>
<feature type="domain" description="AsmA" evidence="1">
    <location>
        <begin position="1"/>
        <end position="233"/>
    </location>
</feature>
<dbReference type="AlphaFoldDB" id="A0A9D1M8P8"/>